<organism evidence="4 5">
    <name type="scientific">Amycolatopsis mongoliensis</name>
    <dbReference type="NCBI Taxonomy" id="715475"/>
    <lineage>
        <taxon>Bacteria</taxon>
        <taxon>Bacillati</taxon>
        <taxon>Actinomycetota</taxon>
        <taxon>Actinomycetes</taxon>
        <taxon>Pseudonocardiales</taxon>
        <taxon>Pseudonocardiaceae</taxon>
        <taxon>Amycolatopsis</taxon>
    </lineage>
</organism>
<evidence type="ECO:0000256" key="2">
    <source>
        <dbReference type="ARBA" id="ARBA00023163"/>
    </source>
</evidence>
<dbReference type="SUPFAM" id="SSF52540">
    <property type="entry name" value="P-loop containing nucleoside triphosphate hydrolases"/>
    <property type="match status" value="1"/>
</dbReference>
<dbReference type="Proteomes" id="UP001239397">
    <property type="component" value="Chromosome"/>
</dbReference>
<protein>
    <submittedName>
        <fullName evidence="4">BTAD domain-containing putative transcriptional regulator</fullName>
    </submittedName>
</protein>
<dbReference type="AlphaFoldDB" id="A0A9Y2JMZ3"/>
<dbReference type="RefSeq" id="WP_285997459.1">
    <property type="nucleotide sequence ID" value="NZ_CP127295.1"/>
</dbReference>
<dbReference type="GO" id="GO:0003677">
    <property type="term" value="F:DNA binding"/>
    <property type="evidence" value="ECO:0007669"/>
    <property type="project" value="TreeGrafter"/>
</dbReference>
<dbReference type="Pfam" id="PF03704">
    <property type="entry name" value="BTAD"/>
    <property type="match status" value="1"/>
</dbReference>
<dbReference type="InterPro" id="IPR059106">
    <property type="entry name" value="WHD_MalT"/>
</dbReference>
<dbReference type="SMART" id="SM01043">
    <property type="entry name" value="BTAD"/>
    <property type="match status" value="1"/>
</dbReference>
<feature type="domain" description="Bacterial transcriptional activator" evidence="3">
    <location>
        <begin position="844"/>
        <end position="982"/>
    </location>
</feature>
<keyword evidence="1" id="KW-0805">Transcription regulation</keyword>
<proteinExistence type="predicted"/>
<dbReference type="InterPro" id="IPR051677">
    <property type="entry name" value="AfsR-DnrI-RedD_regulator"/>
</dbReference>
<evidence type="ECO:0000256" key="1">
    <source>
        <dbReference type="ARBA" id="ARBA00023015"/>
    </source>
</evidence>
<dbReference type="InterPro" id="IPR005158">
    <property type="entry name" value="BTAD"/>
</dbReference>
<keyword evidence="2" id="KW-0804">Transcription</keyword>
<evidence type="ECO:0000259" key="3">
    <source>
        <dbReference type="SMART" id="SM01043"/>
    </source>
</evidence>
<accession>A0A9Y2JMZ3</accession>
<dbReference type="InterPro" id="IPR027417">
    <property type="entry name" value="P-loop_NTPase"/>
</dbReference>
<evidence type="ECO:0000313" key="5">
    <source>
        <dbReference type="Proteomes" id="UP001239397"/>
    </source>
</evidence>
<keyword evidence="5" id="KW-1185">Reference proteome</keyword>
<sequence>MLVPEFGADVVRRSRVVRRFHALLEARTVVAVCASAGAGKTTAVAEAVGALERPVAWVSLDGTEQAGRLPVYLEAAVEQYVPAAGQVASDALRTGLHLGESAGLLAESLQGSSLVIVCDNVERITGDAGSIAVLDAFARYLPAGVNLVLVSRVDVPLSRPATSAPIGVVGDEDLAFDATETAEVLRLAGQESVDVHEVVRRTGGWVTGVRFGAWGGGSTSGLCGFFSHTVLHGLTEDERAFLLHTSLLDEVTVPGAAALGQPEPSRVMARLRAQHLPVSWSRDGTRMTPHGQFRDFLREALQRDDAEVYAVLERRHAEFLVEQGEKEEAVDALLRIGDVGRAWDRAAELLPDLVARGDFAPAARWWDQLGSSSRCPTPRIGAVALRVAFALEQFGRAAELFDRFGDCWLPGPESPDHEEATALAAWCLWHLGRIEDAVSLVSRLPRGRTHAVASVLMALATGEAPALPEASAAPSGPLDGILIRCRYLRGRVSGLGAPGPFDPWRTVLGAPWAVAGLRAGGRIDEAMSVYEQRKESARPLWLHAFDEVELMLDLGRGAEAWTALRRGRELIAESGSRVYHILSLLLEAKLWLRLDQDAEQAERALAAAEAAGLANYAFAREVGQMWRGLALLLRGRCAEAGRVLSRSVESMWAGDRRLELATAAAYLAEAHWRTGDEGRSDRAARLALDVSSAQGVQHLLLAALTDVPEVATRSADASPTRMSRWHEITDLLSRQDSLRVRARSPRLVLEEFGEPRLVSDGELVQPGLTKSVELLSFLLSTKEYTATRRQITAAVFDGRNDAASRSYLRQALFKLRAVLPAELAPTQEGESFAIPLTGRVEGTARAMEDQLLLATRQPDVERLATSRAAIDRAVAGPYLATLTSEWVRTRRTELDERIAIARVDAARIAFRLSRHGLARELLDEVFRRDPYREQAWHLAISLAHATGSDDAVLTVFRRYVAAMGELGVAPSSEVKRLVAHLRR</sequence>
<dbReference type="Gene3D" id="3.40.50.300">
    <property type="entry name" value="P-loop containing nucleotide triphosphate hydrolases"/>
    <property type="match status" value="1"/>
</dbReference>
<dbReference type="PANTHER" id="PTHR35807:SF1">
    <property type="entry name" value="TRANSCRIPTIONAL REGULATOR REDD"/>
    <property type="match status" value="1"/>
</dbReference>
<dbReference type="PANTHER" id="PTHR35807">
    <property type="entry name" value="TRANSCRIPTIONAL REGULATOR REDD-RELATED"/>
    <property type="match status" value="1"/>
</dbReference>
<dbReference type="SUPFAM" id="SSF48452">
    <property type="entry name" value="TPR-like"/>
    <property type="match status" value="1"/>
</dbReference>
<reference evidence="4 5" key="1">
    <citation type="submission" date="2023-06" db="EMBL/GenBank/DDBJ databases">
        <authorList>
            <person name="Oyuntsetseg B."/>
            <person name="Kim S.B."/>
        </authorList>
    </citation>
    <scope>NUCLEOTIDE SEQUENCE [LARGE SCALE GENOMIC DNA]</scope>
    <source>
        <strain evidence="4 5">4-36</strain>
    </source>
</reference>
<dbReference type="GO" id="GO:0006355">
    <property type="term" value="P:regulation of DNA-templated transcription"/>
    <property type="evidence" value="ECO:0007669"/>
    <property type="project" value="TreeGrafter"/>
</dbReference>
<dbReference type="InterPro" id="IPR011990">
    <property type="entry name" value="TPR-like_helical_dom_sf"/>
</dbReference>
<dbReference type="KEGG" id="amog:QRX60_44315"/>
<dbReference type="Pfam" id="PF25873">
    <property type="entry name" value="WHD_MalT"/>
    <property type="match status" value="1"/>
</dbReference>
<gene>
    <name evidence="4" type="ORF">QRX60_44315</name>
</gene>
<evidence type="ECO:0000313" key="4">
    <source>
        <dbReference type="EMBL" id="WIY00998.1"/>
    </source>
</evidence>
<dbReference type="Gene3D" id="1.10.10.10">
    <property type="entry name" value="Winged helix-like DNA-binding domain superfamily/Winged helix DNA-binding domain"/>
    <property type="match status" value="1"/>
</dbReference>
<dbReference type="EMBL" id="CP127295">
    <property type="protein sequence ID" value="WIY00998.1"/>
    <property type="molecule type" value="Genomic_DNA"/>
</dbReference>
<dbReference type="InterPro" id="IPR036388">
    <property type="entry name" value="WH-like_DNA-bd_sf"/>
</dbReference>
<name>A0A9Y2JMZ3_9PSEU</name>
<dbReference type="Gene3D" id="1.25.40.10">
    <property type="entry name" value="Tetratricopeptide repeat domain"/>
    <property type="match status" value="1"/>
</dbReference>